<evidence type="ECO:0000313" key="10">
    <source>
        <dbReference type="Proteomes" id="UP000095751"/>
    </source>
</evidence>
<feature type="region of interest" description="Disordered" evidence="7">
    <location>
        <begin position="534"/>
        <end position="556"/>
    </location>
</feature>
<dbReference type="InterPro" id="IPR006691">
    <property type="entry name" value="GyrA/parC_rep"/>
</dbReference>
<dbReference type="InterPro" id="IPR013760">
    <property type="entry name" value="Topo_IIA-like_dom_sf"/>
</dbReference>
<comment type="catalytic activity">
    <reaction evidence="6">
        <text>ATP-dependent breakage, passage and rejoining of double-stranded DNA.</text>
        <dbReference type="EC" id="5.6.2.2"/>
    </reaction>
</comment>
<feature type="compositionally biased region" description="Acidic residues" evidence="7">
    <location>
        <begin position="418"/>
        <end position="431"/>
    </location>
</feature>
<dbReference type="CDD" id="cd00187">
    <property type="entry name" value="TOP4c"/>
    <property type="match status" value="1"/>
</dbReference>
<dbReference type="Pfam" id="PF00521">
    <property type="entry name" value="DNA_topoisoIV"/>
    <property type="match status" value="2"/>
</dbReference>
<dbReference type="Gene3D" id="3.90.199.10">
    <property type="entry name" value="Topoisomerase II, domain 5"/>
    <property type="match status" value="1"/>
</dbReference>
<dbReference type="InterPro" id="IPR013758">
    <property type="entry name" value="Topo_IIA_A/C_ab"/>
</dbReference>
<dbReference type="InterPro" id="IPR002205">
    <property type="entry name" value="Topo_IIA_dom_A"/>
</dbReference>
<dbReference type="Proteomes" id="UP000095751">
    <property type="component" value="Unassembled WGS sequence"/>
</dbReference>
<dbReference type="FunFam" id="2.120.10.90:FF:000005">
    <property type="entry name" value="DNA topoisomerase 4 subunit A"/>
    <property type="match status" value="1"/>
</dbReference>
<dbReference type="GO" id="GO:0003918">
    <property type="term" value="F:DNA topoisomerase type II (double strand cut, ATP-hydrolyzing) activity"/>
    <property type="evidence" value="ECO:0007669"/>
    <property type="project" value="UniProtKB-EC"/>
</dbReference>
<evidence type="ECO:0000259" key="8">
    <source>
        <dbReference type="PROSITE" id="PS52040"/>
    </source>
</evidence>
<dbReference type="SMART" id="SM00434">
    <property type="entry name" value="TOP4c"/>
    <property type="match status" value="1"/>
</dbReference>
<dbReference type="PANTHER" id="PTHR43493:SF5">
    <property type="entry name" value="DNA GYRASE SUBUNIT A, CHLOROPLASTIC_MITOCHONDRIAL"/>
    <property type="match status" value="1"/>
</dbReference>
<evidence type="ECO:0000256" key="2">
    <source>
        <dbReference type="ARBA" id="ARBA00012895"/>
    </source>
</evidence>
<dbReference type="GO" id="GO:0003677">
    <property type="term" value="F:DNA binding"/>
    <property type="evidence" value="ECO:0007669"/>
    <property type="project" value="UniProtKB-UniRule"/>
</dbReference>
<dbReference type="GO" id="GO:0005524">
    <property type="term" value="F:ATP binding"/>
    <property type="evidence" value="ECO:0007669"/>
    <property type="project" value="InterPro"/>
</dbReference>
<accession>A0A1E7EKQ6</accession>
<dbReference type="PANTHER" id="PTHR43493">
    <property type="entry name" value="DNA GYRASE/TOPOISOMERASE SUBUNIT A"/>
    <property type="match status" value="1"/>
</dbReference>
<keyword evidence="4 6" id="KW-0238">DNA-binding</keyword>
<dbReference type="Gene3D" id="2.120.10.90">
    <property type="entry name" value="DNA gyrase/topoisomerase IV, subunit A, C-terminal"/>
    <property type="match status" value="1"/>
</dbReference>
<evidence type="ECO:0000256" key="6">
    <source>
        <dbReference type="PROSITE-ProRule" id="PRU01384"/>
    </source>
</evidence>
<evidence type="ECO:0000256" key="4">
    <source>
        <dbReference type="ARBA" id="ARBA00023125"/>
    </source>
</evidence>
<dbReference type="Pfam" id="PF03989">
    <property type="entry name" value="DNA_gyraseA_C"/>
    <property type="match status" value="6"/>
</dbReference>
<proteinExistence type="inferred from homology"/>
<dbReference type="GO" id="GO:0009330">
    <property type="term" value="C:DNA topoisomerase type II (double strand cut, ATP-hydrolyzing) complex"/>
    <property type="evidence" value="ECO:0007669"/>
    <property type="project" value="TreeGrafter"/>
</dbReference>
<evidence type="ECO:0000313" key="9">
    <source>
        <dbReference type="EMBL" id="OEU06492.1"/>
    </source>
</evidence>
<keyword evidence="10" id="KW-1185">Reference proteome</keyword>
<comment type="similarity">
    <text evidence="1">Belongs to the type II topoisomerase GyrA/ParC subunit family.</text>
</comment>
<evidence type="ECO:0000256" key="7">
    <source>
        <dbReference type="SAM" id="MobiDB-lite"/>
    </source>
</evidence>
<keyword evidence="5 6" id="KW-0413">Isomerase</keyword>
<feature type="active site" description="O-(5'-phospho-DNA)-tyrosine intermediate" evidence="6">
    <location>
        <position position="171"/>
    </location>
</feature>
<feature type="compositionally biased region" description="Basic and acidic residues" evidence="7">
    <location>
        <begin position="534"/>
        <end position="547"/>
    </location>
</feature>
<evidence type="ECO:0000256" key="1">
    <source>
        <dbReference type="ARBA" id="ARBA00008263"/>
    </source>
</evidence>
<feature type="region of interest" description="Disordered" evidence="7">
    <location>
        <begin position="674"/>
        <end position="694"/>
    </location>
</feature>
<dbReference type="InterPro" id="IPR013757">
    <property type="entry name" value="Topo_IIA_A_a_sf"/>
</dbReference>
<dbReference type="KEGG" id="fcy:FRACYDRAFT_265863"/>
<dbReference type="EC" id="5.6.2.2" evidence="2"/>
<dbReference type="OrthoDB" id="734at2759"/>
<dbReference type="SUPFAM" id="SSF56719">
    <property type="entry name" value="Type II DNA topoisomerase"/>
    <property type="match status" value="2"/>
</dbReference>
<name>A0A1E7EKQ6_9STRA</name>
<organism evidence="9 10">
    <name type="scientific">Fragilariopsis cylindrus CCMP1102</name>
    <dbReference type="NCBI Taxonomy" id="635003"/>
    <lineage>
        <taxon>Eukaryota</taxon>
        <taxon>Sar</taxon>
        <taxon>Stramenopiles</taxon>
        <taxon>Ochrophyta</taxon>
        <taxon>Bacillariophyta</taxon>
        <taxon>Bacillariophyceae</taxon>
        <taxon>Bacillariophycidae</taxon>
        <taxon>Bacillariales</taxon>
        <taxon>Bacillariaceae</taxon>
        <taxon>Fragilariopsis</taxon>
    </lineage>
</organism>
<dbReference type="Gene3D" id="1.10.268.10">
    <property type="entry name" value="Topoisomerase, domain 3"/>
    <property type="match status" value="1"/>
</dbReference>
<dbReference type="SUPFAM" id="SSF101904">
    <property type="entry name" value="GyrA/ParC C-terminal domain-like"/>
    <property type="match status" value="1"/>
</dbReference>
<dbReference type="EMBL" id="KV784408">
    <property type="protein sequence ID" value="OEU06492.1"/>
    <property type="molecule type" value="Genomic_DNA"/>
</dbReference>
<evidence type="ECO:0000256" key="5">
    <source>
        <dbReference type="ARBA" id="ARBA00023235"/>
    </source>
</evidence>
<dbReference type="InterPro" id="IPR050220">
    <property type="entry name" value="Type_II_DNA_Topoisomerases"/>
</dbReference>
<feature type="domain" description="Topo IIA-type catalytic" evidence="8">
    <location>
        <begin position="83"/>
        <end position="648"/>
    </location>
</feature>
<gene>
    <name evidence="9" type="ORF">FRACYDRAFT_265863</name>
</gene>
<dbReference type="GO" id="GO:0006265">
    <property type="term" value="P:DNA topological change"/>
    <property type="evidence" value="ECO:0007669"/>
    <property type="project" value="UniProtKB-UniRule"/>
</dbReference>
<feature type="region of interest" description="Disordered" evidence="7">
    <location>
        <begin position="411"/>
        <end position="457"/>
    </location>
</feature>
<dbReference type="AlphaFoldDB" id="A0A1E7EKQ6"/>
<feature type="compositionally biased region" description="Low complexity" evidence="7">
    <location>
        <begin position="432"/>
        <end position="457"/>
    </location>
</feature>
<dbReference type="PROSITE" id="PS52040">
    <property type="entry name" value="TOPO_IIA"/>
    <property type="match status" value="1"/>
</dbReference>
<dbReference type="InterPro" id="IPR035516">
    <property type="entry name" value="Gyrase/topoIV_suA_C"/>
</dbReference>
<keyword evidence="3 6" id="KW-0799">Topoisomerase</keyword>
<dbReference type="FunCoup" id="A0A1E7EKQ6">
    <property type="interactions" value="19"/>
</dbReference>
<protein>
    <recommendedName>
        <fullName evidence="2">DNA topoisomerase (ATP-hydrolyzing)</fullName>
        <ecNumber evidence="2">5.6.2.2</ecNumber>
    </recommendedName>
</protein>
<evidence type="ECO:0000256" key="3">
    <source>
        <dbReference type="ARBA" id="ARBA00023029"/>
    </source>
</evidence>
<dbReference type="InParanoid" id="A0A1E7EKQ6"/>
<reference evidence="9 10" key="1">
    <citation type="submission" date="2016-09" db="EMBL/GenBank/DDBJ databases">
        <title>Extensive genetic diversity and differential bi-allelic expression allows diatom success in the polar Southern Ocean.</title>
        <authorList>
            <consortium name="DOE Joint Genome Institute"/>
            <person name="Mock T."/>
            <person name="Otillar R.P."/>
            <person name="Strauss J."/>
            <person name="Dupont C."/>
            <person name="Frickenhaus S."/>
            <person name="Maumus F."/>
            <person name="Mcmullan M."/>
            <person name="Sanges R."/>
            <person name="Schmutz J."/>
            <person name="Toseland A."/>
            <person name="Valas R."/>
            <person name="Veluchamy A."/>
            <person name="Ward B.J."/>
            <person name="Allen A."/>
            <person name="Barry K."/>
            <person name="Falciatore A."/>
            <person name="Ferrante M."/>
            <person name="Fortunato A.E."/>
            <person name="Gloeckner G."/>
            <person name="Gruber A."/>
            <person name="Hipkin R."/>
            <person name="Janech M."/>
            <person name="Kroth P."/>
            <person name="Leese F."/>
            <person name="Lindquist E."/>
            <person name="Lyon B.R."/>
            <person name="Martin J."/>
            <person name="Mayer C."/>
            <person name="Parker M."/>
            <person name="Quesneville H."/>
            <person name="Raymond J."/>
            <person name="Uhlig C."/>
            <person name="Valentin K.U."/>
            <person name="Worden A.Z."/>
            <person name="Armbrust E.V."/>
            <person name="Bowler C."/>
            <person name="Green B."/>
            <person name="Moulton V."/>
            <person name="Van Oosterhout C."/>
            <person name="Grigoriev I."/>
        </authorList>
    </citation>
    <scope>NUCLEOTIDE SEQUENCE [LARGE SCALE GENOMIC DNA]</scope>
    <source>
        <strain evidence="9 10">CCMP1102</strain>
    </source>
</reference>
<sequence>MVYARRRNSLPSLLLSSSLEDPEEIQEEAPLAVSKESFTSEGEIADRANEMINNNNNANIELRNELETSFLQYAMSIILGRALPDARDGLKPVHRRILFAMEQLKLNPTTSHRKCARVVGEVLGKYHPHGDMSVYDALVRMAQDFSTSYRLVDGHGNFGSVDNDPAAAMRYTECRLTSMATDTLLSELHLDTVDFVGNFDGNEEEPTVLPSKLPLLLLNGSSGIAVGMATNIPPHNLREIVTACTALIQKERMMKTDADVEADDVVVSDEELFKMVPAPDFPTGATILGTSDAKQLYQTGNGRVTMRSVTHLEQIGKRNAIIVTELPYQVNKAALLEQMANLVNEKKLEGISDLRDESDRDGIRVVLELKQRDANPKIVLANLYKKTKLQTTFSGNMLALMKPPNNEGIKKTAVAEQPQDDDDEKIYDSDESASSSSSSSSSLDISTSSSTSSSSLTPQRFTLREALDYFLDFRFETIRRKTKYQITKVQARIHVVDGLLLALDRIDDVIELIKNLPDPAACRMALMRTTTKVTVDKNSKENNDKKASSSSSSSDDGNYLALGLSRIQADSVLKLQLGQLTRLNQGKLNEERNDLESQRKGFQRLLDEDDAVYSTMVEEMDEIDHKYGHERKSKIIYDDDGDVQEMDMVKNSRSVIVVTRGGYIKRMELKTFESQGRGTRGKRGTSGGDSSSADDEVLHCITCNDHDTLLMITQNGIAYGLRAYQVPSGSRTAKGTPLPSVLPISIGQVVTAVLPVTEFSEKEYVVLATTQGMIKKTPLKVFEKISSRGLTIASLAKGDKLKWCHKCTDHADILIGTTRGSAARFVAAKLRPTGRTSKGVKAMKLRDGDTIADMSVLGGQSENDNKEFVLCITEQGYGKRVSTNDFRTTSRGALGVIAIKFKNKDVGDDQDKVSCFCIVSEDDEILLNTSKGVMVRQKVKQIPCQSRTATGVRVQKINDSDRITSPALSSQHQHACQASLDYGC</sequence>